<organism evidence="1 2">
    <name type="scientific">Dioszegia hungarica</name>
    <dbReference type="NCBI Taxonomy" id="4972"/>
    <lineage>
        <taxon>Eukaryota</taxon>
        <taxon>Fungi</taxon>
        <taxon>Dikarya</taxon>
        <taxon>Basidiomycota</taxon>
        <taxon>Agaricomycotina</taxon>
        <taxon>Tremellomycetes</taxon>
        <taxon>Tremellales</taxon>
        <taxon>Bulleribasidiaceae</taxon>
        <taxon>Dioszegia</taxon>
    </lineage>
</organism>
<dbReference type="Proteomes" id="UP001164286">
    <property type="component" value="Unassembled WGS sequence"/>
</dbReference>
<evidence type="ECO:0000313" key="1">
    <source>
        <dbReference type="EMBL" id="KAI9634261.1"/>
    </source>
</evidence>
<name>A0AA38LUR6_9TREE</name>
<gene>
    <name evidence="1" type="ORF">MKK02DRAFT_38934</name>
</gene>
<proteinExistence type="predicted"/>
<comment type="caution">
    <text evidence="1">The sequence shown here is derived from an EMBL/GenBank/DDBJ whole genome shotgun (WGS) entry which is preliminary data.</text>
</comment>
<protein>
    <submittedName>
        <fullName evidence="1">Uncharacterized protein</fullName>
    </submittedName>
</protein>
<dbReference type="RefSeq" id="XP_052944038.1">
    <property type="nucleotide sequence ID" value="XM_053090358.1"/>
</dbReference>
<dbReference type="AlphaFoldDB" id="A0AA38LUR6"/>
<accession>A0AA38LUR6</accession>
<evidence type="ECO:0000313" key="2">
    <source>
        <dbReference type="Proteomes" id="UP001164286"/>
    </source>
</evidence>
<reference evidence="1" key="1">
    <citation type="journal article" date="2022" name="G3 (Bethesda)">
        <title>High quality genome of the basidiomycete yeast Dioszegia hungarica PDD-24b-2 isolated from cloud water.</title>
        <authorList>
            <person name="Jarrige D."/>
            <person name="Haridas S."/>
            <person name="Bleykasten-Grosshans C."/>
            <person name="Joly M."/>
            <person name="Nadalig T."/>
            <person name="Sancelme M."/>
            <person name="Vuilleumier S."/>
            <person name="Grigoriev I.V."/>
            <person name="Amato P."/>
            <person name="Bringel F."/>
        </authorList>
    </citation>
    <scope>NUCLEOTIDE SEQUENCE</scope>
    <source>
        <strain evidence="1">PDD-24b-2</strain>
    </source>
</reference>
<dbReference type="GeneID" id="77729563"/>
<dbReference type="EMBL" id="JAKWFO010000008">
    <property type="protein sequence ID" value="KAI9634261.1"/>
    <property type="molecule type" value="Genomic_DNA"/>
</dbReference>
<sequence>MGHTILLQWTYNPPQRTAPLNEYILTRILEHYGLSQPIRTTVQLRTFRAAVDTSTRLLTTLAYSPPVLPGRETPSQPRDNTTFIIIDDRPAVNGPEPTVDQTIKPAAPSQFSSIAVRPAAHVLPLLTNLLSPFVMGLTKSARAAASTTAEIPRPTTLPGTPLAITSLTFSPPSAPHPPVTLTIHNLPSQTAASIFLEAECETEEVLRDFLAGCLPEGVGGDVKYMGWDGEESSWEGLERTRKASQMLVRLLRESGLT</sequence>
<keyword evidence="2" id="KW-1185">Reference proteome</keyword>